<evidence type="ECO:0000313" key="4">
    <source>
        <dbReference type="Proteomes" id="UP000189513"/>
    </source>
</evidence>
<reference evidence="3" key="3">
    <citation type="submission" date="2017-01" db="EMBL/GenBank/DDBJ databases">
        <authorList>
            <person name="Mah S.A."/>
            <person name="Swanson W.J."/>
            <person name="Moy G.W."/>
            <person name="Vacquier V.D."/>
        </authorList>
    </citation>
    <scope>NUCLEOTIDE SEQUENCE [LARGE SCALE GENOMIC DNA]</scope>
    <source>
        <strain evidence="3">65</strain>
    </source>
</reference>
<dbReference type="EMBL" id="LK052891">
    <property type="protein sequence ID" value="CDR41161.1"/>
    <property type="molecule type" value="Genomic_DNA"/>
</dbReference>
<keyword evidence="4" id="KW-1185">Reference proteome</keyword>
<evidence type="ECO:0000259" key="1">
    <source>
        <dbReference type="SMART" id="SM00533"/>
    </source>
</evidence>
<dbReference type="SMART" id="SM00533">
    <property type="entry name" value="MUTSd"/>
    <property type="match status" value="1"/>
</dbReference>
<dbReference type="InterPro" id="IPR036187">
    <property type="entry name" value="DNA_mismatch_repair_MutS_sf"/>
</dbReference>
<dbReference type="InterPro" id="IPR036678">
    <property type="entry name" value="MutS_con_dom_sf"/>
</dbReference>
<dbReference type="VEuPathDB" id="FungiDB:BON22_3091"/>
<dbReference type="GO" id="GO:0005524">
    <property type="term" value="F:ATP binding"/>
    <property type="evidence" value="ECO:0007669"/>
    <property type="project" value="InterPro"/>
</dbReference>
<evidence type="ECO:0000313" key="2">
    <source>
        <dbReference type="EMBL" id="CDR41161.1"/>
    </source>
</evidence>
<dbReference type="EMBL" id="MPUK01000005">
    <property type="protein sequence ID" value="ONH67103.1"/>
    <property type="molecule type" value="Genomic_DNA"/>
</dbReference>
<feature type="domain" description="DNA mismatch repair protein MutS core" evidence="1">
    <location>
        <begin position="342"/>
        <end position="672"/>
    </location>
</feature>
<sequence length="798" mass="89106">MLSHRHQKAALSKLQRSAYAHYPTPHSPISLTPNRSISSLPASKMLPAVNYVRQADPDAIVLLGHGESYHAFGRVDTNLIKGMVSAGNASEILYRDDGLTQWRFKSSRLPHNTSWLVKELNRPVVTLEWNEYATSFLQPLRNDSHWHFLSRTIPDGHSDHEFSVHSESQNIIVIGIQGKILKGIKTGEKSQRRVGITCFDPTNGSMSVQGTSLADLRSHIVSFRPRAIVLDSSLIGTYRDIIGTALLGSPEVKFTNMPPVLGSLQLLNDFFDVSGEIWRKCFDDYELYSLKAAVEFIKKTQKSTSAVFQLPSRELSSQWTVLLDKETISSLNLGSTGSHYMNSSWLLQRSIKTATVGGSRMLYKSILRPTRIVSEILFRQRAVQSIIKRKHTRQKLSSELSSLPDIPLLLQKLKIYPESEDLVSTILHSIDIISSLAPIASKFYMNGHQQDADFDDGDLIYRIPSAKRLEELRDRARSLLNASDTMHGVVSSNTSIECNDRRTQKATLVNGVDCGPNRNTSFSHSVKNQTGDVSLETFMVSDDAELNTESPSNLTTVLDTRTVSEHTQPKGLGEITSSSLDYRDLHATHRIDKLAGQISELHPGHPLPRAKVIANCSAEILRHKELILLFSRLLSRLDMLLSFANVAIQHDDTRPIVDPSRTNFEIHLKDKDFNAAADPLLMSNSSSVLWTKGERKTVAELYGLYASIILLAHSGAYVPAKSANIGVVSHMLCQLRSTNPFLLHSALEKSMDGRRIIMCDALPDDFEDYGSADDRLESYQETLATMNVGTNRLLLRYH</sequence>
<dbReference type="PANTHER" id="PTHR11361">
    <property type="entry name" value="DNA MISMATCH REPAIR PROTEIN MUTS FAMILY MEMBER"/>
    <property type="match status" value="1"/>
</dbReference>
<protein>
    <submittedName>
        <fullName evidence="2">CYFA0S06e02905g1_1</fullName>
    </submittedName>
    <submittedName>
        <fullName evidence="3">DNA mismatch repair protein MSH1, mitochondrial</fullName>
    </submittedName>
</protein>
<name>A0A061AU51_CYBFA</name>
<dbReference type="STRING" id="36022.A0A061AU51"/>
<dbReference type="GO" id="GO:0006298">
    <property type="term" value="P:mismatch repair"/>
    <property type="evidence" value="ECO:0007669"/>
    <property type="project" value="InterPro"/>
</dbReference>
<dbReference type="GO" id="GO:0140664">
    <property type="term" value="F:ATP-dependent DNA damage sensor activity"/>
    <property type="evidence" value="ECO:0007669"/>
    <property type="project" value="InterPro"/>
</dbReference>
<dbReference type="Pfam" id="PF05192">
    <property type="entry name" value="MutS_III"/>
    <property type="match status" value="1"/>
</dbReference>
<gene>
    <name evidence="3" type="ORF">BON22_3091</name>
    <name evidence="2" type="ORF">CYFA0S_06e02905g</name>
</gene>
<accession>A0A061AU51</accession>
<dbReference type="AlphaFoldDB" id="A0A061AU51"/>
<dbReference type="SUPFAM" id="SSF48334">
    <property type="entry name" value="DNA repair protein MutS, domain III"/>
    <property type="match status" value="1"/>
</dbReference>
<proteinExistence type="predicted"/>
<dbReference type="Gene3D" id="1.10.1420.10">
    <property type="match status" value="1"/>
</dbReference>
<organism evidence="2">
    <name type="scientific">Cyberlindnera fabianii</name>
    <name type="common">Yeast</name>
    <name type="synonym">Hansenula fabianii</name>
    <dbReference type="NCBI Taxonomy" id="36022"/>
    <lineage>
        <taxon>Eukaryota</taxon>
        <taxon>Fungi</taxon>
        <taxon>Dikarya</taxon>
        <taxon>Ascomycota</taxon>
        <taxon>Saccharomycotina</taxon>
        <taxon>Saccharomycetes</taxon>
        <taxon>Phaffomycetales</taxon>
        <taxon>Phaffomycetaceae</taxon>
        <taxon>Cyberlindnera</taxon>
    </lineage>
</organism>
<dbReference type="InterPro" id="IPR007696">
    <property type="entry name" value="DNA_mismatch_repair_MutS_core"/>
</dbReference>
<reference evidence="4" key="2">
    <citation type="journal article" date="2017" name="Genome Announc.">
        <title>Genome sequences of Cyberlindnera fabianii 65, Pichia kudriavzevii 129, and Saccharomyces cerevisiae 131 isolated from fermented masau fruits in Zimbabwe.</title>
        <authorList>
            <person name="van Rijswijck I.M.H."/>
            <person name="Derks M.F.L."/>
            <person name="Abee T."/>
            <person name="de Ridder D."/>
            <person name="Smid E.J."/>
        </authorList>
    </citation>
    <scope>NUCLEOTIDE SEQUENCE [LARGE SCALE GENOMIC DNA]</scope>
    <source>
        <strain evidence="4">65</strain>
    </source>
</reference>
<dbReference type="InterPro" id="IPR045076">
    <property type="entry name" value="MutS"/>
</dbReference>
<reference evidence="2" key="1">
    <citation type="journal article" date="2014" name="Genome Announc.">
        <title>Genome sequence of the yeast Cyberlindnera fabianii (Hansenula fabianii).</title>
        <authorList>
            <person name="Freel K.C."/>
            <person name="Sarilar V."/>
            <person name="Neuveglise C."/>
            <person name="Devillers H."/>
            <person name="Friedrich A."/>
            <person name="Schacherer J."/>
        </authorList>
    </citation>
    <scope>NUCLEOTIDE SEQUENCE</scope>
    <source>
        <strain evidence="2">YJS4271</strain>
    </source>
</reference>
<dbReference type="Proteomes" id="UP000189513">
    <property type="component" value="Unassembled WGS sequence"/>
</dbReference>
<dbReference type="PANTHER" id="PTHR11361:SF34">
    <property type="entry name" value="DNA MISMATCH REPAIR PROTEIN MSH1, MITOCHONDRIAL"/>
    <property type="match status" value="1"/>
</dbReference>
<dbReference type="GO" id="GO:0030983">
    <property type="term" value="F:mismatched DNA binding"/>
    <property type="evidence" value="ECO:0007669"/>
    <property type="project" value="InterPro"/>
</dbReference>
<evidence type="ECO:0000313" key="3">
    <source>
        <dbReference type="EMBL" id="ONH67103.1"/>
    </source>
</evidence>
<dbReference type="SUPFAM" id="SSF53150">
    <property type="entry name" value="DNA repair protein MutS, domain II"/>
    <property type="match status" value="1"/>
</dbReference>